<dbReference type="HOGENOM" id="CLU_011405_5_2_1"/>
<feature type="binding site" evidence="6">
    <location>
        <position position="247"/>
    </location>
    <ligand>
        <name>a divalent metal cation</name>
        <dbReference type="ChEBI" id="CHEBI:60240"/>
    </ligand>
</feature>
<dbReference type="CDD" id="cd05312">
    <property type="entry name" value="NAD_bind_1_malic_enz"/>
    <property type="match status" value="1"/>
</dbReference>
<accession>A4RZU1</accession>
<dbReference type="PRINTS" id="PR00072">
    <property type="entry name" value="MALOXRDTASE"/>
</dbReference>
<feature type="domain" description="Malic enzyme NAD-binding" evidence="8">
    <location>
        <begin position="248"/>
        <end position="502"/>
    </location>
</feature>
<evidence type="ECO:0000313" key="11">
    <source>
        <dbReference type="Proteomes" id="UP000001568"/>
    </source>
</evidence>
<evidence type="ECO:0000256" key="2">
    <source>
        <dbReference type="ARBA" id="ARBA00008785"/>
    </source>
</evidence>
<dbReference type="SUPFAM" id="SSF53223">
    <property type="entry name" value="Aminoacid dehydrogenase-like, N-terminal domain"/>
    <property type="match status" value="2"/>
</dbReference>
<dbReference type="GeneID" id="5002946"/>
<dbReference type="Gene3D" id="3.40.50.720">
    <property type="entry name" value="NAD(P)-binding Rossmann-like Domain"/>
    <property type="match status" value="1"/>
</dbReference>
<feature type="binding site" evidence="6">
    <location>
        <position position="223"/>
    </location>
    <ligand>
        <name>a divalent metal cation</name>
        <dbReference type="ChEBI" id="CHEBI:60240"/>
    </ligand>
</feature>
<dbReference type="InterPro" id="IPR012302">
    <property type="entry name" value="Malic_NAD-bd"/>
</dbReference>
<dbReference type="RefSeq" id="XP_001418626.1">
    <property type="nucleotide sequence ID" value="XM_001418589.1"/>
</dbReference>
<evidence type="ECO:0000256" key="4">
    <source>
        <dbReference type="PIRSR" id="PIRSR000106-1"/>
    </source>
</evidence>
<dbReference type="InterPro" id="IPR037062">
    <property type="entry name" value="Malic_N_dom_sf"/>
</dbReference>
<evidence type="ECO:0000256" key="6">
    <source>
        <dbReference type="PIRSR" id="PIRSR000106-3"/>
    </source>
</evidence>
<name>A4RZU1_OSTLU</name>
<proteinExistence type="inferred from homology"/>
<dbReference type="GO" id="GO:0004473">
    <property type="term" value="F:malate dehydrogenase (decarboxylating) (NADP+) activity"/>
    <property type="evidence" value="ECO:0007669"/>
    <property type="project" value="TreeGrafter"/>
</dbReference>
<dbReference type="OMA" id="QIVNHMV"/>
<dbReference type="SUPFAM" id="SSF51735">
    <property type="entry name" value="NAD(P)-binding Rossmann-fold domains"/>
    <property type="match status" value="1"/>
</dbReference>
<dbReference type="KEGG" id="olu:OSTLU_32508"/>
<dbReference type="PIRSF" id="PIRSF000106">
    <property type="entry name" value="ME"/>
    <property type="match status" value="1"/>
</dbReference>
<dbReference type="GO" id="GO:0051287">
    <property type="term" value="F:NAD binding"/>
    <property type="evidence" value="ECO:0007669"/>
    <property type="project" value="InterPro"/>
</dbReference>
<dbReference type="GO" id="GO:0006108">
    <property type="term" value="P:malate metabolic process"/>
    <property type="evidence" value="ECO:0007669"/>
    <property type="project" value="TreeGrafter"/>
</dbReference>
<dbReference type="STRING" id="436017.A4RZU1"/>
<feature type="binding site" evidence="5">
    <location>
        <position position="387"/>
    </location>
    <ligand>
        <name>(S)-malate</name>
        <dbReference type="ChEBI" id="CHEBI:15589"/>
    </ligand>
</feature>
<dbReference type="PROSITE" id="PS00331">
    <property type="entry name" value="MALIC_ENZYMES"/>
    <property type="match status" value="1"/>
</dbReference>
<dbReference type="AlphaFoldDB" id="A4RZU1"/>
<feature type="binding site" evidence="5">
    <location>
        <position position="433"/>
    </location>
    <ligand>
        <name>(S)-malate</name>
        <dbReference type="ChEBI" id="CHEBI:15589"/>
    </ligand>
</feature>
<dbReference type="Pfam" id="PF00390">
    <property type="entry name" value="malic"/>
    <property type="match status" value="2"/>
</dbReference>
<dbReference type="InterPro" id="IPR001891">
    <property type="entry name" value="Malic_OxRdtase"/>
</dbReference>
<feature type="active site" description="Proton donor" evidence="4">
    <location>
        <position position="51"/>
    </location>
</feature>
<dbReference type="PANTHER" id="PTHR23406">
    <property type="entry name" value="MALIC ENZYME-RELATED"/>
    <property type="match status" value="1"/>
</dbReference>
<dbReference type="FunFam" id="3.40.50.720:FF:000182">
    <property type="entry name" value="NAD-dependent malic enzyme"/>
    <property type="match status" value="1"/>
</dbReference>
<dbReference type="eggNOG" id="KOG1257">
    <property type="taxonomic scope" value="Eukaryota"/>
</dbReference>
<dbReference type="NCBIfam" id="NF010052">
    <property type="entry name" value="PRK13529.1"/>
    <property type="match status" value="1"/>
</dbReference>
<feature type="binding site" evidence="6">
    <location>
        <position position="224"/>
    </location>
    <ligand>
        <name>a divalent metal cation</name>
        <dbReference type="ChEBI" id="CHEBI:60240"/>
    </ligand>
</feature>
<comment type="similarity">
    <text evidence="2 7">Belongs to the malic enzymes family.</text>
</comment>
<keyword evidence="11" id="KW-1185">Reference proteome</keyword>
<feature type="domain" description="Malic enzyme N-terminal" evidence="9">
    <location>
        <begin position="28"/>
        <end position="238"/>
    </location>
</feature>
<dbReference type="GO" id="GO:0046872">
    <property type="term" value="F:metal ion binding"/>
    <property type="evidence" value="ECO:0007669"/>
    <property type="project" value="UniProtKB-KW"/>
</dbReference>
<feature type="active site" description="Proton acceptor" evidence="4">
    <location>
        <position position="152"/>
    </location>
</feature>
<evidence type="ECO:0000313" key="10">
    <source>
        <dbReference type="EMBL" id="ABO96919.1"/>
    </source>
</evidence>
<protein>
    <recommendedName>
        <fullName evidence="7">Malic enzyme</fullName>
    </recommendedName>
</protein>
<dbReference type="SMART" id="SM00919">
    <property type="entry name" value="Malic_M"/>
    <property type="match status" value="1"/>
</dbReference>
<feature type="binding site" evidence="5">
    <location>
        <position position="134"/>
    </location>
    <ligand>
        <name>(S)-malate</name>
        <dbReference type="ChEBI" id="CHEBI:15589"/>
    </ligand>
</feature>
<dbReference type="Proteomes" id="UP000001568">
    <property type="component" value="Chromosome 7"/>
</dbReference>
<comment type="cofactor">
    <cofactor evidence="6">
        <name>Mg(2+)</name>
        <dbReference type="ChEBI" id="CHEBI:18420"/>
    </cofactor>
    <cofactor evidence="6">
        <name>Mn(2+)</name>
        <dbReference type="ChEBI" id="CHEBI:29035"/>
    </cofactor>
    <text evidence="6">Divalent metal cations. Prefers magnesium or manganese.</text>
</comment>
<sequence length="539" mass="58598">MTRVRRAMEAFRAIADPLERYVYLRELQRASAETFYRALVREPLELMPFVYTPTVGEACEKYHRLGIETNGVYITADDAGRVGAKLRGHWDRAAAARARAREGLDGEAAKRRGVDRRARADDGVAVAVVTDGERILGLGDLGAGGMGISEGKILLYTVCAGVRPSACLPVCLDVGTNNQRLLDDPNYKGLRRTRLKGEAYDALVDEFMREMRAWQPRCLVQFEDFGNANAFRILEKYRTTGPCFNDDIQGTAAITLAALLSSLRATKGKLEDQKVLFYGAGEAGVGIGELIAMAMEKTGMSHKEAMERCYFMDSKGLVCKSRLDGLQPHKVAFAHDVEYQPDLLSAISAVKPTALIGVSTIGGAFTEDVVKEMCALNERPIIFPLSNPTSKSECTFEQAMAWSDGKVVFASGSPFDPVVRPRDGVKVFPAQANNAYVFPALGFAAALTGASQITDDLFLAAAESLASITTDAEIDAGHLFPDMNSIRQVSVTLTAEICEMIVKSGLGRAPSGVSTHADWLAYIESHQYDPGEEQPISKL</sequence>
<dbReference type="Gene3D" id="3.40.50.10380">
    <property type="entry name" value="Malic enzyme, N-terminal domain"/>
    <property type="match status" value="1"/>
</dbReference>
<evidence type="ECO:0000259" key="9">
    <source>
        <dbReference type="SMART" id="SM01274"/>
    </source>
</evidence>
<comment type="cofactor">
    <cofactor evidence="1">
        <name>Mn(2+)</name>
        <dbReference type="ChEBI" id="CHEBI:29035"/>
    </cofactor>
</comment>
<reference evidence="10 11" key="1">
    <citation type="journal article" date="2007" name="Proc. Natl. Acad. Sci. U.S.A.">
        <title>The tiny eukaryote Ostreococcus provides genomic insights into the paradox of plankton speciation.</title>
        <authorList>
            <person name="Palenik B."/>
            <person name="Grimwood J."/>
            <person name="Aerts A."/>
            <person name="Rouze P."/>
            <person name="Salamov A."/>
            <person name="Putnam N."/>
            <person name="Dupont C."/>
            <person name="Jorgensen R."/>
            <person name="Derelle E."/>
            <person name="Rombauts S."/>
            <person name="Zhou K."/>
            <person name="Otillar R."/>
            <person name="Merchant S.S."/>
            <person name="Podell S."/>
            <person name="Gaasterland T."/>
            <person name="Napoli C."/>
            <person name="Gendler K."/>
            <person name="Manuell A."/>
            <person name="Tai V."/>
            <person name="Vallon O."/>
            <person name="Piganeau G."/>
            <person name="Jancek S."/>
            <person name="Heijde M."/>
            <person name="Jabbari K."/>
            <person name="Bowler C."/>
            <person name="Lohr M."/>
            <person name="Robbens S."/>
            <person name="Werner G."/>
            <person name="Dubchak I."/>
            <person name="Pazour G.J."/>
            <person name="Ren Q."/>
            <person name="Paulsen I."/>
            <person name="Delwiche C."/>
            <person name="Schmutz J."/>
            <person name="Rokhsar D."/>
            <person name="Van de Peer Y."/>
            <person name="Moreau H."/>
            <person name="Grigoriev I.V."/>
        </authorList>
    </citation>
    <scope>NUCLEOTIDE SEQUENCE [LARGE SCALE GENOMIC DNA]</scope>
    <source>
        <strain evidence="10 11">CCE9901</strain>
    </source>
</reference>
<gene>
    <name evidence="10" type="ORF">OSTLU_32508</name>
</gene>
<dbReference type="PANTHER" id="PTHR23406:SF68">
    <property type="entry name" value="MALIC ENZYME"/>
    <property type="match status" value="1"/>
</dbReference>
<organism evidence="10 11">
    <name type="scientific">Ostreococcus lucimarinus (strain CCE9901)</name>
    <dbReference type="NCBI Taxonomy" id="436017"/>
    <lineage>
        <taxon>Eukaryota</taxon>
        <taxon>Viridiplantae</taxon>
        <taxon>Chlorophyta</taxon>
        <taxon>Mamiellophyceae</taxon>
        <taxon>Mamiellales</taxon>
        <taxon>Bathycoccaceae</taxon>
        <taxon>Ostreococcus</taxon>
    </lineage>
</organism>
<dbReference type="InterPro" id="IPR046346">
    <property type="entry name" value="Aminoacid_DH-like_N_sf"/>
</dbReference>
<keyword evidence="3 6" id="KW-0479">Metal-binding</keyword>
<dbReference type="Pfam" id="PF03949">
    <property type="entry name" value="Malic_M"/>
    <property type="match status" value="1"/>
</dbReference>
<evidence type="ECO:0000256" key="7">
    <source>
        <dbReference type="RuleBase" id="RU003426"/>
    </source>
</evidence>
<dbReference type="EMBL" id="CP000587">
    <property type="protein sequence ID" value="ABO96919.1"/>
    <property type="molecule type" value="Genomic_DNA"/>
</dbReference>
<evidence type="ECO:0000256" key="3">
    <source>
        <dbReference type="ARBA" id="ARBA00022723"/>
    </source>
</evidence>
<dbReference type="InterPro" id="IPR012301">
    <property type="entry name" value="Malic_N_dom"/>
</dbReference>
<evidence type="ECO:0000256" key="1">
    <source>
        <dbReference type="ARBA" id="ARBA00001936"/>
    </source>
</evidence>
<dbReference type="InterPro" id="IPR015884">
    <property type="entry name" value="Malic_enzyme_CS"/>
</dbReference>
<dbReference type="OrthoDB" id="5365701at2759"/>
<evidence type="ECO:0000259" key="8">
    <source>
        <dbReference type="SMART" id="SM00919"/>
    </source>
</evidence>
<keyword evidence="7" id="KW-0560">Oxidoreductase</keyword>
<evidence type="ECO:0000256" key="5">
    <source>
        <dbReference type="PIRSR" id="PIRSR000106-2"/>
    </source>
</evidence>
<dbReference type="SMART" id="SM01274">
    <property type="entry name" value="malic"/>
    <property type="match status" value="1"/>
</dbReference>
<dbReference type="Gramene" id="ABO96919">
    <property type="protein sequence ID" value="ABO96919"/>
    <property type="gene ID" value="OSTLU_32508"/>
</dbReference>
<dbReference type="InterPro" id="IPR036291">
    <property type="entry name" value="NAD(P)-bd_dom_sf"/>
</dbReference>